<name>A0A481W520_9CAUD</name>
<accession>A0A481W520</accession>
<proteinExistence type="predicted"/>
<keyword evidence="2" id="KW-1185">Reference proteome</keyword>
<evidence type="ECO:0000313" key="2">
    <source>
        <dbReference type="Proteomes" id="UP000294134"/>
    </source>
</evidence>
<dbReference type="EMBL" id="MK552327">
    <property type="protein sequence ID" value="QBJ02565.1"/>
    <property type="molecule type" value="Genomic_DNA"/>
</dbReference>
<dbReference type="Proteomes" id="UP000294134">
    <property type="component" value="Segment"/>
</dbReference>
<reference evidence="1 2" key="1">
    <citation type="submission" date="2019-02" db="EMBL/GenBank/DDBJ databases">
        <authorList>
            <person name="Frampton R.A."/>
            <person name="Wojtus J.K."/>
            <person name="Fineran P.C."/>
            <person name="Hendrickson H.L."/>
        </authorList>
    </citation>
    <scope>NUCLEOTIDE SEQUENCE [LARGE SCALE GENOMIC DNA]</scope>
</reference>
<gene>
    <name evidence="1" type="ORF">PSA21_35</name>
</gene>
<protein>
    <submittedName>
        <fullName evidence="1">Uncharacterized protein</fullName>
    </submittedName>
</protein>
<evidence type="ECO:0000313" key="1">
    <source>
        <dbReference type="EMBL" id="QBJ02565.1"/>
    </source>
</evidence>
<sequence>MNKILEQANKIKNKTGTHYLGYYTVEVKSNRVVVRITQTYEIIATILLNHQTVDCDYSKNIILNVLHQV</sequence>
<organism evidence="1 2">
    <name type="scientific">Pseudomonas phage Psa21</name>
    <dbReference type="NCBI Taxonomy" id="2530023"/>
    <lineage>
        <taxon>Viruses</taxon>
        <taxon>Duplodnaviria</taxon>
        <taxon>Heunggongvirae</taxon>
        <taxon>Uroviricota</taxon>
        <taxon>Caudoviricetes</taxon>
        <taxon>Chimalliviridae</taxon>
        <taxon>Tepukevirus</taxon>
        <taxon>Tepukevirus Psa21</taxon>
    </lineage>
</organism>